<reference evidence="1 2" key="1">
    <citation type="journal article" date="2015" name="ISME J.">
        <title>Genomic and phenotypic differentiation among Methanosarcina mazei populations from Columbia River sediment.</title>
        <authorList>
            <person name="Youngblut N.D."/>
            <person name="Wirth J.S."/>
            <person name="Henriksen J.R."/>
            <person name="Smith M."/>
            <person name="Simon H."/>
            <person name="Metcalf W.W."/>
            <person name="Whitaker R.J."/>
        </authorList>
    </citation>
    <scope>NUCLEOTIDE SEQUENCE [LARGE SCALE GENOMIC DNA]</scope>
    <source>
        <strain evidence="1 2">3.F.A.1B.1</strain>
    </source>
</reference>
<organism evidence="1 2">
    <name type="scientific">Methanosarcina mazei</name>
    <name type="common">Methanosarcina frisia</name>
    <dbReference type="NCBI Taxonomy" id="2209"/>
    <lineage>
        <taxon>Archaea</taxon>
        <taxon>Methanobacteriati</taxon>
        <taxon>Methanobacteriota</taxon>
        <taxon>Stenosarchaea group</taxon>
        <taxon>Methanomicrobia</taxon>
        <taxon>Methanosarcinales</taxon>
        <taxon>Methanosarcinaceae</taxon>
        <taxon>Methanosarcina</taxon>
    </lineage>
</organism>
<proteinExistence type="predicted"/>
<evidence type="ECO:0000313" key="1">
    <source>
        <dbReference type="EMBL" id="KKG33310.1"/>
    </source>
</evidence>
<sequence>MAFKNINTATNQLLGRVAGCQHNSWGIRNPSGNGERSIYDKPLEFEPWFNKGLRYYETVKGFKFEWLNLTTLKVTMPNGKIGTRSIEDFFDEYENEYKRQFPSCH</sequence>
<protein>
    <submittedName>
        <fullName evidence="1">Uncharacterized protein</fullName>
    </submittedName>
</protein>
<accession>A0A0F8GLW7</accession>
<evidence type="ECO:0000313" key="2">
    <source>
        <dbReference type="Proteomes" id="UP000034298"/>
    </source>
</evidence>
<dbReference type="AlphaFoldDB" id="A0A0F8GLW7"/>
<comment type="caution">
    <text evidence="1">The sequence shown here is derived from an EMBL/GenBank/DDBJ whole genome shotgun (WGS) entry which is preliminary data.</text>
</comment>
<gene>
    <name evidence="1" type="ORF">DU30_09275</name>
</gene>
<dbReference type="EMBL" id="JJPC01000104">
    <property type="protein sequence ID" value="KKG33310.1"/>
    <property type="molecule type" value="Genomic_DNA"/>
</dbReference>
<dbReference type="RefSeq" id="WP_048046155.1">
    <property type="nucleotide sequence ID" value="NZ_JJPC01000104.1"/>
</dbReference>
<dbReference type="PATRIC" id="fig|2209.62.peg.1965"/>
<dbReference type="Proteomes" id="UP000034298">
    <property type="component" value="Unassembled WGS sequence"/>
</dbReference>
<name>A0A0F8GLW7_METMZ</name>